<dbReference type="InParanoid" id="G4Q7U6"/>
<reference evidence="1 2" key="1">
    <citation type="journal article" date="2011" name="J. Bacteriol.">
        <title>Complete genome sequence of Acidaminococcus intestini RYC-MR95, a Gram-negative bacterium from the phylum Firmicutes.</title>
        <authorList>
            <person name="D'Auria G."/>
            <person name="Galan J.C."/>
            <person name="Rodriguez-Alcayna M."/>
            <person name="Moya A."/>
            <person name="Baquero F."/>
            <person name="Latorre A."/>
        </authorList>
    </citation>
    <scope>NUCLEOTIDE SEQUENCE [LARGE SCALE GENOMIC DNA]</scope>
    <source>
        <strain evidence="1 2">RyC-MR95</strain>
    </source>
</reference>
<dbReference type="Proteomes" id="UP000007093">
    <property type="component" value="Chromosome"/>
</dbReference>
<sequence>MFLTSFSVGAIPQKKKEGTLIPQSSPMSYILSKERSGGKGPFPKRKMFLDRVYIILAK</sequence>
<name>G4Q7U6_ACIIR</name>
<dbReference type="EMBL" id="CP003058">
    <property type="protein sequence ID" value="AEQ23616.1"/>
    <property type="molecule type" value="Genomic_DNA"/>
</dbReference>
<organism evidence="1 2">
    <name type="scientific">Acidaminococcus intestini (strain RyC-MR95)</name>
    <dbReference type="NCBI Taxonomy" id="568816"/>
    <lineage>
        <taxon>Bacteria</taxon>
        <taxon>Bacillati</taxon>
        <taxon>Bacillota</taxon>
        <taxon>Negativicutes</taxon>
        <taxon>Acidaminococcales</taxon>
        <taxon>Acidaminococcaceae</taxon>
        <taxon>Acidaminococcus</taxon>
    </lineage>
</organism>
<evidence type="ECO:0000313" key="1">
    <source>
        <dbReference type="EMBL" id="AEQ23616.1"/>
    </source>
</evidence>
<dbReference type="AlphaFoldDB" id="G4Q7U6"/>
<dbReference type="HOGENOM" id="CLU_2968796_0_0_9"/>
<dbReference type="KEGG" id="ain:Acin_2424"/>
<evidence type="ECO:0000313" key="2">
    <source>
        <dbReference type="Proteomes" id="UP000007093"/>
    </source>
</evidence>
<protein>
    <submittedName>
        <fullName evidence="1">Uncharacterized protein</fullName>
    </submittedName>
</protein>
<accession>G4Q7U6</accession>
<keyword evidence="2" id="KW-1185">Reference proteome</keyword>
<proteinExistence type="predicted"/>
<gene>
    <name evidence="1" type="ordered locus">Acin_2424</name>
</gene>